<dbReference type="Proteomes" id="UP001208570">
    <property type="component" value="Unassembled WGS sequence"/>
</dbReference>
<dbReference type="GO" id="GO:0007010">
    <property type="term" value="P:cytoskeleton organization"/>
    <property type="evidence" value="ECO:0007669"/>
    <property type="project" value="InterPro"/>
</dbReference>
<evidence type="ECO:0000256" key="1">
    <source>
        <dbReference type="ARBA" id="ARBA00022441"/>
    </source>
</evidence>
<feature type="region of interest" description="Disordered" evidence="3">
    <location>
        <begin position="558"/>
        <end position="581"/>
    </location>
</feature>
<dbReference type="InterPro" id="IPR030579">
    <property type="entry name" value="KLHL16_BACK"/>
</dbReference>
<dbReference type="InterPro" id="IPR000210">
    <property type="entry name" value="BTB/POZ_dom"/>
</dbReference>
<dbReference type="SUPFAM" id="SSF54695">
    <property type="entry name" value="POZ domain"/>
    <property type="match status" value="1"/>
</dbReference>
<protein>
    <recommendedName>
        <fullName evidence="4">BACK domain-containing protein</fullName>
    </recommendedName>
</protein>
<accession>A0AAD9JC10</accession>
<evidence type="ECO:0000313" key="6">
    <source>
        <dbReference type="Proteomes" id="UP001208570"/>
    </source>
</evidence>
<dbReference type="InterPro" id="IPR011705">
    <property type="entry name" value="BACK"/>
</dbReference>
<keyword evidence="6" id="KW-1185">Reference proteome</keyword>
<evidence type="ECO:0000256" key="3">
    <source>
        <dbReference type="SAM" id="MobiDB-lite"/>
    </source>
</evidence>
<dbReference type="SMART" id="SM00612">
    <property type="entry name" value="Kelch"/>
    <property type="match status" value="3"/>
</dbReference>
<keyword evidence="1" id="KW-0880">Kelch repeat</keyword>
<evidence type="ECO:0000313" key="5">
    <source>
        <dbReference type="EMBL" id="KAK2149670.1"/>
    </source>
</evidence>
<dbReference type="InterPro" id="IPR017096">
    <property type="entry name" value="BTB-kelch_protein"/>
</dbReference>
<dbReference type="Pfam" id="PF07707">
    <property type="entry name" value="BACK"/>
    <property type="match status" value="1"/>
</dbReference>
<dbReference type="SMART" id="SM00875">
    <property type="entry name" value="BACK"/>
    <property type="match status" value="1"/>
</dbReference>
<dbReference type="InterPro" id="IPR006652">
    <property type="entry name" value="Kelch_1"/>
</dbReference>
<dbReference type="CDD" id="cd18455">
    <property type="entry name" value="BACK_KLHL16_gigaxonin"/>
    <property type="match status" value="1"/>
</dbReference>
<dbReference type="InterPro" id="IPR011333">
    <property type="entry name" value="SKP1/BTB/POZ_sf"/>
</dbReference>
<reference evidence="5" key="1">
    <citation type="journal article" date="2023" name="Mol. Biol. Evol.">
        <title>Third-Generation Sequencing Reveals the Adaptive Role of the Epigenome in Three Deep-Sea Polychaetes.</title>
        <authorList>
            <person name="Perez M."/>
            <person name="Aroh O."/>
            <person name="Sun Y."/>
            <person name="Lan Y."/>
            <person name="Juniper S.K."/>
            <person name="Young C.R."/>
            <person name="Angers B."/>
            <person name="Qian P.Y."/>
        </authorList>
    </citation>
    <scope>NUCLEOTIDE SEQUENCE</scope>
    <source>
        <strain evidence="5">P08H-3</strain>
    </source>
</reference>
<dbReference type="AlphaFoldDB" id="A0AAD9JC10"/>
<feature type="domain" description="BACK" evidence="4">
    <location>
        <begin position="88"/>
        <end position="191"/>
    </location>
</feature>
<dbReference type="InterPro" id="IPR015915">
    <property type="entry name" value="Kelch-typ_b-propeller"/>
</dbReference>
<evidence type="ECO:0000259" key="4">
    <source>
        <dbReference type="SMART" id="SM00875"/>
    </source>
</evidence>
<dbReference type="PANTHER" id="PTHR24412:SF232">
    <property type="entry name" value="GIGAXONIN"/>
    <property type="match status" value="1"/>
</dbReference>
<evidence type="ECO:0000256" key="2">
    <source>
        <dbReference type="ARBA" id="ARBA00022737"/>
    </source>
</evidence>
<dbReference type="Pfam" id="PF24681">
    <property type="entry name" value="Kelch_KLHDC2_KLHL20_DRC7"/>
    <property type="match status" value="1"/>
</dbReference>
<dbReference type="SUPFAM" id="SSF117281">
    <property type="entry name" value="Kelch motif"/>
    <property type="match status" value="1"/>
</dbReference>
<keyword evidence="2" id="KW-0677">Repeat</keyword>
<dbReference type="FunFam" id="1.25.40.420:FF:000001">
    <property type="entry name" value="Kelch-like family member 12"/>
    <property type="match status" value="1"/>
</dbReference>
<proteinExistence type="predicted"/>
<dbReference type="EMBL" id="JAODUP010000442">
    <property type="protein sequence ID" value="KAK2149670.1"/>
    <property type="molecule type" value="Genomic_DNA"/>
</dbReference>
<sequence>MLLLYTYSALYSYELPFNSTDRANLNIASGHFTCDVFYQILDYIYTSVISLTEDNIQSILQAADVLLMSDLKELCCDYLEQCICVTNCLGIQEFTERFSCPRVFHVATEYLDEHFLEVSYSEEFLQLPAEKVKEVLCRDSLVIQTEDVIFDCILRWVRYDPEVRKSHLEELVVACVHVGLLDECYVHDHVIADELVRSCRLEGLIGKLQREDSRKTQRGFTNMIVVAGGEGPSAKDACVVEIKDSVRCVAYHTSRESRACSWIDLCPLLQPRIGHGIVEAGGHIYVVGGRDNSGCILRSAERYDPKSNTWSEIASMSHARVGFGLVALDDKIYALGGSNDMSDPMTSVEEYNIYTNKWRQLPDVNLKRAWSACAVCNKRIYLIGGGIMGKVYESVECFDPRSETWVSIAPMKERRFDARAIGFGDDIYVFGGLRRLECPSAIQTGSGMKFCATEVYSTEQKHWTVIGRDYGFCTMTDSCHIDAVTKCNNEIVVIGDLDIGGMYNCVRAYQPSINCWRGVVQNHPPNQKGMQGCILKVPTAFAYELMKKLEPADHGMAWNSNQRNGTTRHPQMIKPRTVKYL</sequence>
<dbReference type="Gene3D" id="2.120.10.80">
    <property type="entry name" value="Kelch-type beta propeller"/>
    <property type="match status" value="1"/>
</dbReference>
<comment type="caution">
    <text evidence="5">The sequence shown here is derived from an EMBL/GenBank/DDBJ whole genome shotgun (WGS) entry which is preliminary data.</text>
</comment>
<gene>
    <name evidence="5" type="ORF">LSH36_442g01052</name>
</gene>
<dbReference type="PIRSF" id="PIRSF037037">
    <property type="entry name" value="Kelch-like_protein_gigaxonin"/>
    <property type="match status" value="1"/>
</dbReference>
<dbReference type="Gene3D" id="3.30.710.10">
    <property type="entry name" value="Potassium Channel Kv1.1, Chain A"/>
    <property type="match status" value="1"/>
</dbReference>
<dbReference type="PANTHER" id="PTHR24412">
    <property type="entry name" value="KELCH PROTEIN"/>
    <property type="match status" value="1"/>
</dbReference>
<name>A0AAD9JC10_9ANNE</name>
<organism evidence="5 6">
    <name type="scientific">Paralvinella palmiformis</name>
    <dbReference type="NCBI Taxonomy" id="53620"/>
    <lineage>
        <taxon>Eukaryota</taxon>
        <taxon>Metazoa</taxon>
        <taxon>Spiralia</taxon>
        <taxon>Lophotrochozoa</taxon>
        <taxon>Annelida</taxon>
        <taxon>Polychaeta</taxon>
        <taxon>Sedentaria</taxon>
        <taxon>Canalipalpata</taxon>
        <taxon>Terebellida</taxon>
        <taxon>Terebelliformia</taxon>
        <taxon>Alvinellidae</taxon>
        <taxon>Paralvinella</taxon>
    </lineage>
</organism>
<dbReference type="Gene3D" id="1.25.40.420">
    <property type="match status" value="1"/>
</dbReference>
<dbReference type="Pfam" id="PF00651">
    <property type="entry name" value="BTB"/>
    <property type="match status" value="1"/>
</dbReference>
<feature type="compositionally biased region" description="Polar residues" evidence="3">
    <location>
        <begin position="558"/>
        <end position="569"/>
    </location>
</feature>